<keyword evidence="2" id="KW-1185">Reference proteome</keyword>
<evidence type="ECO:0000313" key="2">
    <source>
        <dbReference type="Proteomes" id="UP000230423"/>
    </source>
</evidence>
<proteinExistence type="predicted"/>
<reference evidence="1 2" key="1">
    <citation type="submission" date="2015-09" db="EMBL/GenBank/DDBJ databases">
        <title>Draft genome of the parasitic nematode Teladorsagia circumcincta isolate WARC Sus (inbred).</title>
        <authorList>
            <person name="Mitreva M."/>
        </authorList>
    </citation>
    <scope>NUCLEOTIDE SEQUENCE [LARGE SCALE GENOMIC DNA]</scope>
    <source>
        <strain evidence="1 2">S</strain>
    </source>
</reference>
<evidence type="ECO:0000313" key="1">
    <source>
        <dbReference type="EMBL" id="PIO54913.1"/>
    </source>
</evidence>
<accession>A0A2G9TAB7</accession>
<dbReference type="Proteomes" id="UP000230423">
    <property type="component" value="Unassembled WGS sequence"/>
</dbReference>
<dbReference type="AlphaFoldDB" id="A0A2G9TAB7"/>
<dbReference type="EMBL" id="KZ390999">
    <property type="protein sequence ID" value="PIO54913.1"/>
    <property type="molecule type" value="Genomic_DNA"/>
</dbReference>
<protein>
    <submittedName>
        <fullName evidence="1">Uncharacterized protein</fullName>
    </submittedName>
</protein>
<gene>
    <name evidence="1" type="ORF">TELCIR_23712</name>
</gene>
<name>A0A2G9TAB7_TELCI</name>
<sequence length="70" mass="8042">MACLWHFDRKPIHCDRQCSCSHCEYRHNLIVLHIPTINMACSHNRYGTSTGKEEGIIKLAYSMNGLMTFG</sequence>
<organism evidence="1 2">
    <name type="scientific">Teladorsagia circumcincta</name>
    <name type="common">Brown stomach worm</name>
    <name type="synonym">Ostertagia circumcincta</name>
    <dbReference type="NCBI Taxonomy" id="45464"/>
    <lineage>
        <taxon>Eukaryota</taxon>
        <taxon>Metazoa</taxon>
        <taxon>Ecdysozoa</taxon>
        <taxon>Nematoda</taxon>
        <taxon>Chromadorea</taxon>
        <taxon>Rhabditida</taxon>
        <taxon>Rhabditina</taxon>
        <taxon>Rhabditomorpha</taxon>
        <taxon>Strongyloidea</taxon>
        <taxon>Trichostrongylidae</taxon>
        <taxon>Teladorsagia</taxon>
    </lineage>
</organism>